<reference evidence="1 2" key="1">
    <citation type="journal article" date="2022" name="Plant J.">
        <title>Chromosome-level genome of Camellia lanceoleosa provides a valuable resource for understanding genome evolution and self-incompatibility.</title>
        <authorList>
            <person name="Gong W."/>
            <person name="Xiao S."/>
            <person name="Wang L."/>
            <person name="Liao Z."/>
            <person name="Chang Y."/>
            <person name="Mo W."/>
            <person name="Hu G."/>
            <person name="Li W."/>
            <person name="Zhao G."/>
            <person name="Zhu H."/>
            <person name="Hu X."/>
            <person name="Ji K."/>
            <person name="Xiang X."/>
            <person name="Song Q."/>
            <person name="Yuan D."/>
            <person name="Jin S."/>
            <person name="Zhang L."/>
        </authorList>
    </citation>
    <scope>NUCLEOTIDE SEQUENCE [LARGE SCALE GENOMIC DNA]</scope>
    <source>
        <strain evidence="1">SQ_2022a</strain>
    </source>
</reference>
<sequence length="223" mass="24000">MKRGNFRLQRMNEMVAKTDSEVSVPNIEFGCGKNHTRSGFSIVAGVVGLGRGPLSLVSQLGAPKFSYCLTSIYDSSETSTLLIGSLASVNSTGGKNSIITTPLIPNPSKPYFYYFSLQGVTVGDTALPITFPLNQDGSGGIIIDSGTTITYLEQSAFDLVKKEFISQTRLSVDKLGSTGLDLCFTLPSNASVIDVTPKLVFYFDGADMELPFKNYMIQLSDMG</sequence>
<evidence type="ECO:0000313" key="2">
    <source>
        <dbReference type="Proteomes" id="UP001060215"/>
    </source>
</evidence>
<gene>
    <name evidence="1" type="ORF">LOK49_LG01G02532</name>
</gene>
<protein>
    <submittedName>
        <fullName evidence="1">Aspartic proteinase nepenthesin-1</fullName>
    </submittedName>
</protein>
<organism evidence="1 2">
    <name type="scientific">Camellia lanceoleosa</name>
    <dbReference type="NCBI Taxonomy" id="1840588"/>
    <lineage>
        <taxon>Eukaryota</taxon>
        <taxon>Viridiplantae</taxon>
        <taxon>Streptophyta</taxon>
        <taxon>Embryophyta</taxon>
        <taxon>Tracheophyta</taxon>
        <taxon>Spermatophyta</taxon>
        <taxon>Magnoliopsida</taxon>
        <taxon>eudicotyledons</taxon>
        <taxon>Gunneridae</taxon>
        <taxon>Pentapetalae</taxon>
        <taxon>asterids</taxon>
        <taxon>Ericales</taxon>
        <taxon>Theaceae</taxon>
        <taxon>Camellia</taxon>
    </lineage>
</organism>
<dbReference type="Proteomes" id="UP001060215">
    <property type="component" value="Chromosome 1"/>
</dbReference>
<dbReference type="EMBL" id="CM045758">
    <property type="protein sequence ID" value="KAI8029309.1"/>
    <property type="molecule type" value="Genomic_DNA"/>
</dbReference>
<evidence type="ECO:0000313" key="1">
    <source>
        <dbReference type="EMBL" id="KAI8029309.1"/>
    </source>
</evidence>
<accession>A0ACC0ITX8</accession>
<comment type="caution">
    <text evidence="1">The sequence shown here is derived from an EMBL/GenBank/DDBJ whole genome shotgun (WGS) entry which is preliminary data.</text>
</comment>
<name>A0ACC0ITX8_9ERIC</name>
<proteinExistence type="predicted"/>
<keyword evidence="2" id="KW-1185">Reference proteome</keyword>